<dbReference type="AlphaFoldDB" id="A0A7T0KF56"/>
<evidence type="ECO:0000313" key="3">
    <source>
        <dbReference type="EMBL" id="QPK78924.1"/>
    </source>
</evidence>
<gene>
    <name evidence="3" type="ORF">G7Y31_10480</name>
</gene>
<dbReference type="PANTHER" id="PTHR34703">
    <property type="entry name" value="ANTIPORTER SUBUNIT MNHG2-RELATED"/>
    <property type="match status" value="1"/>
</dbReference>
<dbReference type="Proteomes" id="UP000594681">
    <property type="component" value="Chromosome"/>
</dbReference>
<keyword evidence="2" id="KW-0472">Membrane</keyword>
<comment type="similarity">
    <text evidence="1">Belongs to the CPA3 antiporters (TC 2.A.63) subunit G family.</text>
</comment>
<keyword evidence="2" id="KW-0812">Transmembrane</keyword>
<dbReference type="InterPro" id="IPR005133">
    <property type="entry name" value="PhaG_MnhG_YufB"/>
</dbReference>
<dbReference type="RefSeq" id="WP_165007240.1">
    <property type="nucleotide sequence ID" value="NZ_CP064954.1"/>
</dbReference>
<keyword evidence="4" id="KW-1185">Reference proteome</keyword>
<sequence>MLADAASLIFILTGALLIFAAAVGVARFRDTMSRVHAISKPQTIGLVLCLIGACIRVVFHPDFDVNHRSDLGIVVLLGLFALMTAPVTAQRISRIARREGLYAPDMSRNDRPRARRR</sequence>
<dbReference type="KEGG" id="cliz:G7Y31_10480"/>
<evidence type="ECO:0000256" key="2">
    <source>
        <dbReference type="SAM" id="Phobius"/>
    </source>
</evidence>
<dbReference type="Pfam" id="PF03334">
    <property type="entry name" value="PhaG_MnhG_YufB"/>
    <property type="match status" value="1"/>
</dbReference>
<dbReference type="EMBL" id="CP064954">
    <property type="protein sequence ID" value="QPK78924.1"/>
    <property type="molecule type" value="Genomic_DNA"/>
</dbReference>
<protein>
    <submittedName>
        <fullName evidence="3">Monovalent cation/H(+) antiporter subunit G</fullName>
    </submittedName>
</protein>
<dbReference type="PANTHER" id="PTHR34703:SF1">
    <property type="entry name" value="ANTIPORTER SUBUNIT MNHG2-RELATED"/>
    <property type="match status" value="1"/>
</dbReference>
<evidence type="ECO:0000256" key="1">
    <source>
        <dbReference type="ARBA" id="ARBA00008404"/>
    </source>
</evidence>
<dbReference type="GO" id="GO:0015385">
    <property type="term" value="F:sodium:proton antiporter activity"/>
    <property type="evidence" value="ECO:0007669"/>
    <property type="project" value="TreeGrafter"/>
</dbReference>
<keyword evidence="2" id="KW-1133">Transmembrane helix</keyword>
<organism evidence="3 4">
    <name type="scientific">Corynebacterium lizhenjunii</name>
    <dbReference type="NCBI Taxonomy" id="2709394"/>
    <lineage>
        <taxon>Bacteria</taxon>
        <taxon>Bacillati</taxon>
        <taxon>Actinomycetota</taxon>
        <taxon>Actinomycetes</taxon>
        <taxon>Mycobacteriales</taxon>
        <taxon>Corynebacteriaceae</taxon>
        <taxon>Corynebacterium</taxon>
    </lineage>
</organism>
<reference evidence="3 4" key="1">
    <citation type="submission" date="2020-11" db="EMBL/GenBank/DDBJ databases">
        <title>Corynebacterium sp. ZJ-599.</title>
        <authorList>
            <person name="Zhou J."/>
        </authorList>
    </citation>
    <scope>NUCLEOTIDE SEQUENCE [LARGE SCALE GENOMIC DNA]</scope>
    <source>
        <strain evidence="3 4">ZJ-599</strain>
    </source>
</reference>
<accession>A0A7T0KF56</accession>
<feature type="transmembrane region" description="Helical" evidence="2">
    <location>
        <begin position="71"/>
        <end position="89"/>
    </location>
</feature>
<feature type="transmembrane region" description="Helical" evidence="2">
    <location>
        <begin position="38"/>
        <end position="59"/>
    </location>
</feature>
<proteinExistence type="inferred from homology"/>
<feature type="transmembrane region" description="Helical" evidence="2">
    <location>
        <begin position="6"/>
        <end position="26"/>
    </location>
</feature>
<name>A0A7T0KF56_9CORY</name>
<evidence type="ECO:0000313" key="4">
    <source>
        <dbReference type="Proteomes" id="UP000594681"/>
    </source>
</evidence>